<gene>
    <name evidence="4" type="primary">rpl37ae</name>
    <name evidence="5" type="ordered locus">Calag_0431</name>
</gene>
<feature type="binding site" evidence="4">
    <location>
        <position position="40"/>
    </location>
    <ligand>
        <name>Zn(2+)</name>
        <dbReference type="ChEBI" id="CHEBI:29105"/>
    </ligand>
</feature>
<proteinExistence type="inferred from homology"/>
<evidence type="ECO:0000256" key="1">
    <source>
        <dbReference type="ARBA" id="ARBA00022884"/>
    </source>
</evidence>
<dbReference type="STRING" id="1056495.Calag_0431"/>
<feature type="binding site" evidence="4">
    <location>
        <position position="59"/>
    </location>
    <ligand>
        <name>Zn(2+)</name>
        <dbReference type="ChEBI" id="CHEBI:29105"/>
    </ligand>
</feature>
<feature type="binding site" evidence="4">
    <location>
        <position position="43"/>
    </location>
    <ligand>
        <name>Zn(2+)</name>
        <dbReference type="ChEBI" id="CHEBI:29105"/>
    </ligand>
</feature>
<dbReference type="PANTHER" id="PTHR48129">
    <property type="entry name" value="60S RIBOSOMAL PROTEIN L37A"/>
    <property type="match status" value="1"/>
</dbReference>
<comment type="similarity">
    <text evidence="4">Belongs to the eukaryotic ribosomal protein eL43 family. Putative zinc-binding subfamily.</text>
</comment>
<dbReference type="HOGENOM" id="CLU_141199_2_0_2"/>
<evidence type="ECO:0000313" key="6">
    <source>
        <dbReference type="Proteomes" id="UP000010469"/>
    </source>
</evidence>
<organism evidence="5 6">
    <name type="scientific">Caldisphaera lagunensis (strain DSM 15908 / JCM 11604 / ANMR 0165 / IC-154)</name>
    <dbReference type="NCBI Taxonomy" id="1056495"/>
    <lineage>
        <taxon>Archaea</taxon>
        <taxon>Thermoproteota</taxon>
        <taxon>Thermoprotei</taxon>
        <taxon>Acidilobales</taxon>
        <taxon>Caldisphaeraceae</taxon>
        <taxon>Caldisphaera</taxon>
    </lineage>
</organism>
<dbReference type="Pfam" id="PF01780">
    <property type="entry name" value="Ribosomal_L37ae"/>
    <property type="match status" value="1"/>
</dbReference>
<reference evidence="6" key="1">
    <citation type="submission" date="2012-03" db="EMBL/GenBank/DDBJ databases">
        <title>Complete genome of Caldisphaera lagunensis DSM 15908.</title>
        <authorList>
            <person name="Lucas S."/>
            <person name="Copeland A."/>
            <person name="Lapidus A."/>
            <person name="Glavina del Rio T."/>
            <person name="Dalin E."/>
            <person name="Tice H."/>
            <person name="Bruce D."/>
            <person name="Goodwin L."/>
            <person name="Pitluck S."/>
            <person name="Peters L."/>
            <person name="Mikhailova N."/>
            <person name="Teshima H."/>
            <person name="Kyrpides N."/>
            <person name="Mavromatis K."/>
            <person name="Ivanova N."/>
            <person name="Brettin T."/>
            <person name="Detter J.C."/>
            <person name="Han C."/>
            <person name="Larimer F."/>
            <person name="Land M."/>
            <person name="Hauser L."/>
            <person name="Markowitz V."/>
            <person name="Cheng J.-F."/>
            <person name="Hugenholtz P."/>
            <person name="Woyke T."/>
            <person name="Wu D."/>
            <person name="Spring S."/>
            <person name="Schroeder M."/>
            <person name="Brambilla E."/>
            <person name="Klenk H.-P."/>
            <person name="Eisen J.A."/>
        </authorList>
    </citation>
    <scope>NUCLEOTIDE SEQUENCE [LARGE SCALE GENOMIC DNA]</scope>
    <source>
        <strain evidence="6">DSM 15908 / JCM 11604 / IC-154</strain>
    </source>
</reference>
<comment type="caution">
    <text evidence="4">Lacks conserved residue(s) required for the propagation of feature annotation.</text>
</comment>
<dbReference type="GO" id="GO:0003735">
    <property type="term" value="F:structural constituent of ribosome"/>
    <property type="evidence" value="ECO:0007669"/>
    <property type="project" value="InterPro"/>
</dbReference>
<dbReference type="OrthoDB" id="372011at2157"/>
<dbReference type="GO" id="GO:0005840">
    <property type="term" value="C:ribosome"/>
    <property type="evidence" value="ECO:0007669"/>
    <property type="project" value="UniProtKB-KW"/>
</dbReference>
<dbReference type="EMBL" id="CP003378">
    <property type="protein sequence ID" value="AFZ70199.1"/>
    <property type="molecule type" value="Genomic_DNA"/>
</dbReference>
<dbReference type="PANTHER" id="PTHR48129:SF1">
    <property type="entry name" value="LARGE RIBOSOMAL SUBUNIT PROTEIN EL43"/>
    <property type="match status" value="1"/>
</dbReference>
<keyword evidence="2 4" id="KW-0689">Ribosomal protein</keyword>
<evidence type="ECO:0000256" key="2">
    <source>
        <dbReference type="ARBA" id="ARBA00022980"/>
    </source>
</evidence>
<protein>
    <recommendedName>
        <fullName evidence="4">Large ribosomal subunit protein eL43</fullName>
    </recommendedName>
</protein>
<sequence>MVYSHTKIVGPAGRYGPRYGSTLRKRTKAVMEKMYQDHQCPFCGSIGTVKRESVGIWICKKCGHKWAGASYTPRSELSIYLPRYFKSD</sequence>
<keyword evidence="6" id="KW-1185">Reference proteome</keyword>
<dbReference type="KEGG" id="clg:Calag_0431"/>
<accession>L0A9V1</accession>
<dbReference type="GO" id="GO:0070180">
    <property type="term" value="F:large ribosomal subunit rRNA binding"/>
    <property type="evidence" value="ECO:0007669"/>
    <property type="project" value="UniProtKB-UniRule"/>
</dbReference>
<comment type="subunit">
    <text evidence="4">Part of the 50S ribosomal subunit.</text>
</comment>
<dbReference type="InParanoid" id="L0A9V1"/>
<evidence type="ECO:0000256" key="3">
    <source>
        <dbReference type="ARBA" id="ARBA00023274"/>
    </source>
</evidence>
<dbReference type="GeneID" id="14211691"/>
<dbReference type="eggNOG" id="arCOG04208">
    <property type="taxonomic scope" value="Archaea"/>
</dbReference>
<keyword evidence="1 4" id="KW-0694">RNA-binding</keyword>
<dbReference type="FunCoup" id="L0A9V1">
    <property type="interactions" value="162"/>
</dbReference>
<evidence type="ECO:0000313" key="5">
    <source>
        <dbReference type="EMBL" id="AFZ70199.1"/>
    </source>
</evidence>
<dbReference type="InterPro" id="IPR050522">
    <property type="entry name" value="Ribosomal_protein_eL43"/>
</dbReference>
<dbReference type="NCBIfam" id="NF003058">
    <property type="entry name" value="PRK03976.1"/>
    <property type="match status" value="1"/>
</dbReference>
<name>L0A9V1_CALLD</name>
<dbReference type="GO" id="GO:0006412">
    <property type="term" value="P:translation"/>
    <property type="evidence" value="ECO:0007669"/>
    <property type="project" value="UniProtKB-UniRule"/>
</dbReference>
<comment type="function">
    <text evidence="4">Binds to the 23S rRNA.</text>
</comment>
<dbReference type="Gene3D" id="2.20.25.30">
    <property type="match status" value="1"/>
</dbReference>
<dbReference type="SUPFAM" id="SSF57829">
    <property type="entry name" value="Zn-binding ribosomal proteins"/>
    <property type="match status" value="1"/>
</dbReference>
<keyword evidence="3 4" id="KW-0687">Ribonucleoprotein</keyword>
<feature type="binding site" evidence="4">
    <location>
        <position position="62"/>
    </location>
    <ligand>
        <name>Zn(2+)</name>
        <dbReference type="ChEBI" id="CHEBI:29105"/>
    </ligand>
</feature>
<dbReference type="RefSeq" id="WP_015232097.1">
    <property type="nucleotide sequence ID" value="NC_019791.1"/>
</dbReference>
<dbReference type="InterPro" id="IPR011331">
    <property type="entry name" value="Ribosomal_eL37/eL43"/>
</dbReference>
<dbReference type="GO" id="GO:1990904">
    <property type="term" value="C:ribonucleoprotein complex"/>
    <property type="evidence" value="ECO:0007669"/>
    <property type="project" value="UniProtKB-KW"/>
</dbReference>
<keyword evidence="4" id="KW-0699">rRNA-binding</keyword>
<dbReference type="HAMAP" id="MF_00327">
    <property type="entry name" value="Ribosomal_eL43"/>
    <property type="match status" value="1"/>
</dbReference>
<evidence type="ECO:0000256" key="4">
    <source>
        <dbReference type="HAMAP-Rule" id="MF_00327"/>
    </source>
</evidence>
<dbReference type="InterPro" id="IPR002674">
    <property type="entry name" value="Ribosomal_eL43"/>
</dbReference>
<dbReference type="AlphaFoldDB" id="L0A9V1"/>
<dbReference type="GO" id="GO:0008270">
    <property type="term" value="F:zinc ion binding"/>
    <property type="evidence" value="ECO:0007669"/>
    <property type="project" value="UniProtKB-UniRule"/>
</dbReference>
<dbReference type="InterPro" id="IPR011332">
    <property type="entry name" value="Ribosomal_zn-bd"/>
</dbReference>
<dbReference type="Proteomes" id="UP000010469">
    <property type="component" value="Chromosome"/>
</dbReference>